<dbReference type="GO" id="GO:0004497">
    <property type="term" value="F:monooxygenase activity"/>
    <property type="evidence" value="ECO:0007669"/>
    <property type="project" value="UniProtKB-KW"/>
</dbReference>
<evidence type="ECO:0000313" key="5">
    <source>
        <dbReference type="EMBL" id="KAJ2925730.1"/>
    </source>
</evidence>
<evidence type="ECO:0008006" key="7">
    <source>
        <dbReference type="Google" id="ProtNLM"/>
    </source>
</evidence>
<dbReference type="PANTHER" id="PTHR43747">
    <property type="entry name" value="FAD-BINDING PROTEIN"/>
    <property type="match status" value="1"/>
</dbReference>
<comment type="caution">
    <text evidence="5">The sequence shown here is derived from an EMBL/GenBank/DDBJ whole genome shotgun (WGS) entry which is preliminary data.</text>
</comment>
<dbReference type="SUPFAM" id="SSF51905">
    <property type="entry name" value="FAD/NAD(P)-binding domain"/>
    <property type="match status" value="1"/>
</dbReference>
<reference evidence="5" key="1">
    <citation type="submission" date="2022-06" db="EMBL/GenBank/DDBJ databases">
        <title>Genome Sequence of Candolleomyces eurysporus.</title>
        <authorList>
            <person name="Buettner E."/>
        </authorList>
    </citation>
    <scope>NUCLEOTIDE SEQUENCE</scope>
    <source>
        <strain evidence="5">VTCC 930004</strain>
    </source>
</reference>
<dbReference type="InterPro" id="IPR006905">
    <property type="entry name" value="Flavin_halogenase"/>
</dbReference>
<dbReference type="PANTHER" id="PTHR43747:SF5">
    <property type="entry name" value="FAD-BINDING DOMAIN-CONTAINING PROTEIN"/>
    <property type="match status" value="1"/>
</dbReference>
<gene>
    <name evidence="5" type="ORF">H1R20_g11369</name>
</gene>
<dbReference type="InterPro" id="IPR050816">
    <property type="entry name" value="Flavin-dep_Halogenase_NPB"/>
</dbReference>
<comment type="similarity">
    <text evidence="1">Belongs to the flavin-dependent halogenase family.</text>
</comment>
<accession>A0A9W8MBA9</accession>
<evidence type="ECO:0000256" key="1">
    <source>
        <dbReference type="ARBA" id="ARBA00005706"/>
    </source>
</evidence>
<keyword evidence="6" id="KW-1185">Reference proteome</keyword>
<comment type="catalytic activity">
    <reaction evidence="4">
        <text>melleolide F + FADH2 + chloride + O2 = 6'-chloromelleolide F + FAD + 2 H2O + H(+)</text>
        <dbReference type="Rhea" id="RHEA:67160"/>
        <dbReference type="ChEBI" id="CHEBI:15377"/>
        <dbReference type="ChEBI" id="CHEBI:15378"/>
        <dbReference type="ChEBI" id="CHEBI:15379"/>
        <dbReference type="ChEBI" id="CHEBI:17996"/>
        <dbReference type="ChEBI" id="CHEBI:57692"/>
        <dbReference type="ChEBI" id="CHEBI:58307"/>
        <dbReference type="ChEBI" id="CHEBI:167712"/>
        <dbReference type="ChEBI" id="CHEBI:167713"/>
    </reaction>
    <physiologicalReaction direction="left-to-right" evidence="4">
        <dbReference type="Rhea" id="RHEA:67161"/>
    </physiologicalReaction>
</comment>
<dbReference type="Gene3D" id="3.50.50.60">
    <property type="entry name" value="FAD/NAD(P)-binding domain"/>
    <property type="match status" value="1"/>
</dbReference>
<sequence length="538" mass="59021">MINPKEERIAAKSITTKVLVIGGGPGGSYAASVLAREGIEVTLLEATKFPRYHIGESMLPSLKLFLRYIDAEEKVKNHGFCVKPGAAVKLNQFKREGYTDFLRHDPNHWSWNVVRSEFDEILLRHAAESGATVLEEHKVTEILFAKDADGNATSRPCAATYSCNTGVGTVNFDYLIDASGRNGIMSTRYLHNRRMNKSLKNIACWAYWHGDLKMYKPGTGRENAPWFESLTDESGWGWFIPLHDGIVSVGIVMDQSISTAKKTAARAKNGESTLKDHYLEQLQFVPGVQDLIGNGTLLDGNVRSAGDYSYSPDRYSGDHFRLVGDAGAFIDPFFSSGVHLAILSGLTAALTITAPLRGHCSETVASDFYNIKSATAYTRFLVVVMSVYRQIRNQSLDVLSDVDEDNFDRAFDILRPVIQGTADIGKKLSEDELEKTMDFCKHVFAPADNDITQEVASRFRPELLSVAAPVFSAEELGQMIDPEDTDAVAVINRINSAKVLGPMWVKGPALMENEPVNGMVATLEKGKLGLVALGGAAL</sequence>
<dbReference type="Pfam" id="PF04820">
    <property type="entry name" value="Trp_halogenase"/>
    <property type="match status" value="2"/>
</dbReference>
<protein>
    <recommendedName>
        <fullName evidence="7">Halogenase</fullName>
    </recommendedName>
</protein>
<dbReference type="InterPro" id="IPR036188">
    <property type="entry name" value="FAD/NAD-bd_sf"/>
</dbReference>
<evidence type="ECO:0000256" key="3">
    <source>
        <dbReference type="ARBA" id="ARBA00023033"/>
    </source>
</evidence>
<keyword evidence="2" id="KW-0560">Oxidoreductase</keyword>
<keyword evidence="3" id="KW-0503">Monooxygenase</keyword>
<dbReference type="GO" id="GO:0140907">
    <property type="term" value="F:flavin-dependent halogenase activity"/>
    <property type="evidence" value="ECO:0007669"/>
    <property type="project" value="UniProtKB-ARBA"/>
</dbReference>
<feature type="non-terminal residue" evidence="5">
    <location>
        <position position="1"/>
    </location>
</feature>
<evidence type="ECO:0000256" key="4">
    <source>
        <dbReference type="ARBA" id="ARBA00049364"/>
    </source>
</evidence>
<dbReference type="EMBL" id="JANBPK010001124">
    <property type="protein sequence ID" value="KAJ2925730.1"/>
    <property type="molecule type" value="Genomic_DNA"/>
</dbReference>
<name>A0A9W8MBA9_9AGAR</name>
<evidence type="ECO:0000256" key="2">
    <source>
        <dbReference type="ARBA" id="ARBA00023002"/>
    </source>
</evidence>
<organism evidence="5 6">
    <name type="scientific">Candolleomyces eurysporus</name>
    <dbReference type="NCBI Taxonomy" id="2828524"/>
    <lineage>
        <taxon>Eukaryota</taxon>
        <taxon>Fungi</taxon>
        <taxon>Dikarya</taxon>
        <taxon>Basidiomycota</taxon>
        <taxon>Agaricomycotina</taxon>
        <taxon>Agaricomycetes</taxon>
        <taxon>Agaricomycetidae</taxon>
        <taxon>Agaricales</taxon>
        <taxon>Agaricineae</taxon>
        <taxon>Psathyrellaceae</taxon>
        <taxon>Candolleomyces</taxon>
    </lineage>
</organism>
<dbReference type="Proteomes" id="UP001140091">
    <property type="component" value="Unassembled WGS sequence"/>
</dbReference>
<dbReference type="PRINTS" id="PR00420">
    <property type="entry name" value="RNGMNOXGNASE"/>
</dbReference>
<proteinExistence type="inferred from homology"/>
<evidence type="ECO:0000313" key="6">
    <source>
        <dbReference type="Proteomes" id="UP001140091"/>
    </source>
</evidence>
<dbReference type="GO" id="GO:0044550">
    <property type="term" value="P:secondary metabolite biosynthetic process"/>
    <property type="evidence" value="ECO:0007669"/>
    <property type="project" value="UniProtKB-ARBA"/>
</dbReference>
<dbReference type="AlphaFoldDB" id="A0A9W8MBA9"/>
<dbReference type="OrthoDB" id="3340390at2759"/>